<dbReference type="HOGENOM" id="CLU_464511_0_0_6"/>
<dbReference type="AlphaFoldDB" id="W0HYX2"/>
<geneLocation type="plasmid" evidence="1 2">
    <name>pHS1</name>
</geneLocation>
<keyword evidence="2" id="KW-1185">Reference proteome</keyword>
<dbReference type="EMBL" id="CP006570">
    <property type="protein sequence ID" value="AHF79051.1"/>
    <property type="molecule type" value="Genomic_DNA"/>
</dbReference>
<gene>
    <name evidence="1" type="ORF">Sant_P0002</name>
</gene>
<reference evidence="1 2" key="1">
    <citation type="journal article" date="2014" name="Genome Biol. Evol.">
        <title>Genome degeneration and adaptation in a nascent stage of symbiosis.</title>
        <authorList>
            <person name="Oakeson K.F."/>
            <person name="Gil R."/>
            <person name="Clayton A.L."/>
            <person name="Dunn D.M."/>
            <person name="von Niederhausern A.C."/>
            <person name="Hamil C."/>
            <person name="Aoyagi A."/>
            <person name="Duval B."/>
            <person name="Baca A."/>
            <person name="Silva F.J."/>
            <person name="Vallier A."/>
            <person name="Jackson D.G."/>
            <person name="Latorre A."/>
            <person name="Weiss R.B."/>
            <person name="Heddi A."/>
            <person name="Moya A."/>
            <person name="Dale C."/>
        </authorList>
    </citation>
    <scope>NUCLEOTIDE SEQUENCE [LARGE SCALE GENOMIC DNA]</scope>
    <source>
        <strain evidence="1 2">HS1</strain>
        <plasmid evidence="2">Plasmid pHS1</plasmid>
    </source>
</reference>
<name>W0HYX2_9GAMM</name>
<evidence type="ECO:0000313" key="2">
    <source>
        <dbReference type="Proteomes" id="UP000019028"/>
    </source>
</evidence>
<protein>
    <submittedName>
        <fullName evidence="1">Putative T3SS effector protein</fullName>
    </submittedName>
</protein>
<accession>W0HYX2</accession>
<organism evidence="1 2">
    <name type="scientific">Sodalis praecaptivus</name>
    <dbReference type="NCBI Taxonomy" id="1239307"/>
    <lineage>
        <taxon>Bacteria</taxon>
        <taxon>Pseudomonadati</taxon>
        <taxon>Pseudomonadota</taxon>
        <taxon>Gammaproteobacteria</taxon>
        <taxon>Enterobacterales</taxon>
        <taxon>Bruguierivoracaceae</taxon>
        <taxon>Sodalis</taxon>
    </lineage>
</organism>
<sequence>MGTAISIVCDYLSSIKSKLPPISTGSEKHEFVDGDTLYIQFIKNGDSGDKEFNIVYANLKNNAKLSTHFFLLNDNESYKENDFVALRFAEDHFERRRCLCSKSLDMVREYVPGFNIKSDVSSVPQKDEKVVLDEETERVLVLKAPEYANFVVLALMRIIGLAITQKVVRGMTLAKLLTMLRIANKLKIMNADGSIDAPSTFFFVAKSMDLKLAGADITDSDIGEATITSGRLVSATAEDTAGRTSLLDTAAAETLNYAALKKKDLAPMDASLNKIFAGQDSYHIHTMKAIEEMGPVKYIPSYMIETFEIVKEGFARAFAMLNELYGMLEKLEVNSSLSNYIIRYFSSFIAEKHLNTVIEIFKNMVRDAVGFLKKQIDTKLKNVYICSSEQIAKISPSGDYYVSPLINSTENFKELALAESVLNDKGEPSIIFLADTTYIPDLSCPDVIKRIPFHDVVETIFHEVMHVILRGRVDDWFYIALEENGKLPALEKAIMTFYNIIKDDKLHSNFLSNIKEICQVNNLLFNKKNINNIKRSSLFKANVMLGNADCLALYLRDIADFAARTNIEKILGRNFQAALRVELPPFP</sequence>
<evidence type="ECO:0000313" key="1">
    <source>
        <dbReference type="EMBL" id="AHF79051.1"/>
    </source>
</evidence>
<dbReference type="PATRIC" id="fig|1239307.3.peg.4522"/>
<dbReference type="KEGG" id="sod:Sant_P0002"/>
<keyword evidence="1" id="KW-0614">Plasmid</keyword>
<dbReference type="Proteomes" id="UP000019028">
    <property type="component" value="Plasmid pHS1"/>
</dbReference>
<dbReference type="RefSeq" id="WP_025424176.1">
    <property type="nucleotide sequence ID" value="NZ_CP006570.1"/>
</dbReference>
<proteinExistence type="predicted"/>